<evidence type="ECO:0000256" key="2">
    <source>
        <dbReference type="ARBA" id="ARBA00023315"/>
    </source>
</evidence>
<dbReference type="InterPro" id="IPR000182">
    <property type="entry name" value="GNAT_dom"/>
</dbReference>
<dbReference type="PANTHER" id="PTHR43420:SF47">
    <property type="entry name" value="N-ACETYLTRANSFERASE DOMAIN-CONTAINING PROTEIN"/>
    <property type="match status" value="1"/>
</dbReference>
<dbReference type="Pfam" id="PF00583">
    <property type="entry name" value="Acetyltransf_1"/>
    <property type="match status" value="1"/>
</dbReference>
<dbReference type="CDD" id="cd04301">
    <property type="entry name" value="NAT_SF"/>
    <property type="match status" value="1"/>
</dbReference>
<dbReference type="Gene3D" id="3.40.630.30">
    <property type="match status" value="1"/>
</dbReference>
<dbReference type="PROSITE" id="PS51186">
    <property type="entry name" value="GNAT"/>
    <property type="match status" value="1"/>
</dbReference>
<keyword evidence="1" id="KW-0808">Transferase</keyword>
<evidence type="ECO:0000256" key="1">
    <source>
        <dbReference type="ARBA" id="ARBA00022679"/>
    </source>
</evidence>
<gene>
    <name evidence="4" type="ORF">SAMN04488506_1726</name>
</gene>
<feature type="domain" description="N-acetyltransferase" evidence="3">
    <location>
        <begin position="3"/>
        <end position="172"/>
    </location>
</feature>
<dbReference type="GO" id="GO:0016747">
    <property type="term" value="F:acyltransferase activity, transferring groups other than amino-acyl groups"/>
    <property type="evidence" value="ECO:0007669"/>
    <property type="project" value="InterPro"/>
</dbReference>
<dbReference type="STRING" id="82801.SAMN04488506_1726"/>
<protein>
    <submittedName>
        <fullName evidence="4">Ribosomal protein S18 acetylase RimI</fullName>
    </submittedName>
</protein>
<keyword evidence="5" id="KW-1185">Reference proteome</keyword>
<dbReference type="InterPro" id="IPR016181">
    <property type="entry name" value="Acyl_CoA_acyltransferase"/>
</dbReference>
<keyword evidence="4" id="KW-0689">Ribosomal protein</keyword>
<accession>A0A1I5Y275</accession>
<dbReference type="RefSeq" id="WP_092480762.1">
    <property type="nucleotide sequence ID" value="NZ_FOXW01000006.1"/>
</dbReference>
<proteinExistence type="predicted"/>
<sequence length="176" mass="20454">MAVEVEKCTVEEVQTLRSISIETFRDTFEDQNTEEDLCNYLEKAYTIEQLKTELLNQDSEFYFIYDEYDLAGYLKININEAQSETNGEDALEIERIYVLPEFKGKGLGKILIQQAIERARFHQKTTLWLGVWEHNQAALAFYKKLGFVQTGAHSFFMGEDEQTDLILTKNLTKEQG</sequence>
<evidence type="ECO:0000259" key="3">
    <source>
        <dbReference type="PROSITE" id="PS51186"/>
    </source>
</evidence>
<name>A0A1I5Y275_9LACT</name>
<dbReference type="AlphaFoldDB" id="A0A1I5Y275"/>
<dbReference type="GO" id="GO:0005840">
    <property type="term" value="C:ribosome"/>
    <property type="evidence" value="ECO:0007669"/>
    <property type="project" value="UniProtKB-KW"/>
</dbReference>
<dbReference type="EMBL" id="FOXW01000006">
    <property type="protein sequence ID" value="SFQ38295.1"/>
    <property type="molecule type" value="Genomic_DNA"/>
</dbReference>
<evidence type="ECO:0000313" key="4">
    <source>
        <dbReference type="EMBL" id="SFQ38295.1"/>
    </source>
</evidence>
<dbReference type="PANTHER" id="PTHR43420">
    <property type="entry name" value="ACETYLTRANSFERASE"/>
    <property type="match status" value="1"/>
</dbReference>
<evidence type="ECO:0000313" key="5">
    <source>
        <dbReference type="Proteomes" id="UP000199136"/>
    </source>
</evidence>
<dbReference type="Proteomes" id="UP000199136">
    <property type="component" value="Unassembled WGS sequence"/>
</dbReference>
<dbReference type="OrthoDB" id="7205533at2"/>
<organism evidence="4 5">
    <name type="scientific">Desemzia incerta</name>
    <dbReference type="NCBI Taxonomy" id="82801"/>
    <lineage>
        <taxon>Bacteria</taxon>
        <taxon>Bacillati</taxon>
        <taxon>Bacillota</taxon>
        <taxon>Bacilli</taxon>
        <taxon>Lactobacillales</taxon>
        <taxon>Carnobacteriaceae</taxon>
        <taxon>Desemzia</taxon>
    </lineage>
</organism>
<keyword evidence="2" id="KW-0012">Acyltransferase</keyword>
<dbReference type="SUPFAM" id="SSF55729">
    <property type="entry name" value="Acyl-CoA N-acyltransferases (Nat)"/>
    <property type="match status" value="1"/>
</dbReference>
<reference evidence="4 5" key="1">
    <citation type="submission" date="2016-10" db="EMBL/GenBank/DDBJ databases">
        <authorList>
            <person name="de Groot N.N."/>
        </authorList>
    </citation>
    <scope>NUCLEOTIDE SEQUENCE [LARGE SCALE GENOMIC DNA]</scope>
    <source>
        <strain evidence="4 5">DSM 20581</strain>
    </source>
</reference>
<keyword evidence="4" id="KW-0687">Ribonucleoprotein</keyword>
<dbReference type="InterPro" id="IPR050680">
    <property type="entry name" value="YpeA/RimI_acetyltransf"/>
</dbReference>